<feature type="region of interest" description="Disordered" evidence="1">
    <location>
        <begin position="617"/>
        <end position="722"/>
    </location>
</feature>
<feature type="compositionally biased region" description="Basic and acidic residues" evidence="1">
    <location>
        <begin position="113"/>
        <end position="127"/>
    </location>
</feature>
<dbReference type="PROSITE" id="PS50132">
    <property type="entry name" value="RGS"/>
    <property type="match status" value="1"/>
</dbReference>
<dbReference type="Gene3D" id="1.10.167.10">
    <property type="entry name" value="Regulator of G-protein Signalling 4, domain 2"/>
    <property type="match status" value="1"/>
</dbReference>
<sequence length="853" mass="92885">MIKCFQFIVKSNRWSRPFSHSINQSTTFSSVSPAYLLGVVDNSQQENCLDKLDNIKQQKDFEKEEEEQTGNQLNKDLKSSSSPFVAANSATISTSRLHSTSSTIFSTQFSTEESLKENRRPNNREVSKSPTTAFSELSSPRSSSVKIRLLDRTQQQQIGQQKSPTAVVPMPAGVGSGGGTNSPQHQQGVGLDIDLEQVLRSETARAPFHQFLQQQFCAENINFYLAVEEYRKIPEEELDRRLDFGRQIYDRHFAANCIEPVNIDNSTSNQIREAYKNNRFTATVYDVVQYQIFHLLKYDCWPRYLRAGGQLTEEFGGDSKSHGRIIPVLHNIRDATKQSNNRCRACDGIIFGESKPDFPLRYCTLLCADSATSTEITLSDPFQSVRQWTVTMAEGCGLDKNACEVVDAQTGSTIDPVRQAVDALNNRVVRIMSVVKFPVVFLGPSACPSSGTSSKPSAPLPAKVVIIRCRPALTVGKVLRPIMSKYNVDTEQAIVCLAGTCDVLKLQTPVSNIYQKTLSVMTQQQFAERKLLPKRETQKELTITPQWMLSASGQSSPGSPDIPSPPFHQHGDISFCEVPLEPESGIKLGGGLLLKHSATRSYSSNPREFFKFGRKPTVQSKVARSGGTETDSTTANATAATATTTQSSDSPHQQPSTSTSAASHLRYRKSGGSTMGAGRNSASKEADRRKSFGAAASAVSPIEGSSGVEPDEGSGHNKGPRLSGTALAVGLVAPSDIPYCGEAETTEDESTRPLYEVCSPYSVQSSMAKHEPVPFTKSAAFTSSNSSNISQLPGANCQQNQHHQHSPLPAIFASAIGSGDKDNNNAITTTNTGISPSHSTESGTMVWQKADYV</sequence>
<dbReference type="Proteomes" id="UP000887563">
    <property type="component" value="Unplaced"/>
</dbReference>
<dbReference type="AlphaFoldDB" id="A0A914N2R8"/>
<dbReference type="PRINTS" id="PR01301">
    <property type="entry name" value="RGSPROTEIN"/>
</dbReference>
<dbReference type="WBParaSite" id="Minc3s03676g34497">
    <property type="protein sequence ID" value="Minc3s03676g34497"/>
    <property type="gene ID" value="Minc3s03676g34497"/>
</dbReference>
<dbReference type="InterPro" id="IPR046995">
    <property type="entry name" value="RGS10/12/14-like"/>
</dbReference>
<proteinExistence type="predicted"/>
<evidence type="ECO:0000313" key="4">
    <source>
        <dbReference type="WBParaSite" id="Minc3s03676g34497"/>
    </source>
</evidence>
<feature type="region of interest" description="Disordered" evidence="1">
    <location>
        <begin position="106"/>
        <end position="144"/>
    </location>
</feature>
<feature type="compositionally biased region" description="Polar residues" evidence="1">
    <location>
        <begin position="783"/>
        <end position="801"/>
    </location>
</feature>
<evidence type="ECO:0000259" key="2">
    <source>
        <dbReference type="PROSITE" id="PS50132"/>
    </source>
</evidence>
<dbReference type="SMART" id="SM00315">
    <property type="entry name" value="RGS"/>
    <property type="match status" value="1"/>
</dbReference>
<feature type="region of interest" description="Disordered" evidence="1">
    <location>
        <begin position="825"/>
        <end position="853"/>
    </location>
</feature>
<dbReference type="InterPro" id="IPR016137">
    <property type="entry name" value="RGS"/>
</dbReference>
<organism evidence="3 4">
    <name type="scientific">Meloidogyne incognita</name>
    <name type="common">Southern root-knot nematode worm</name>
    <name type="synonym">Oxyuris incognita</name>
    <dbReference type="NCBI Taxonomy" id="6306"/>
    <lineage>
        <taxon>Eukaryota</taxon>
        <taxon>Metazoa</taxon>
        <taxon>Ecdysozoa</taxon>
        <taxon>Nematoda</taxon>
        <taxon>Chromadorea</taxon>
        <taxon>Rhabditida</taxon>
        <taxon>Tylenchina</taxon>
        <taxon>Tylenchomorpha</taxon>
        <taxon>Tylenchoidea</taxon>
        <taxon>Meloidogynidae</taxon>
        <taxon>Meloidogyninae</taxon>
        <taxon>Meloidogyne</taxon>
        <taxon>Meloidogyne incognita group</taxon>
    </lineage>
</organism>
<feature type="compositionally biased region" description="Polar residues" evidence="1">
    <location>
        <begin position="69"/>
        <end position="80"/>
    </location>
</feature>
<evidence type="ECO:0000313" key="3">
    <source>
        <dbReference type="Proteomes" id="UP000887563"/>
    </source>
</evidence>
<dbReference type="GO" id="GO:0008277">
    <property type="term" value="P:regulation of G protein-coupled receptor signaling pathway"/>
    <property type="evidence" value="ECO:0007669"/>
    <property type="project" value="TreeGrafter"/>
</dbReference>
<dbReference type="Pfam" id="PF00615">
    <property type="entry name" value="RGS"/>
    <property type="match status" value="1"/>
</dbReference>
<protein>
    <submittedName>
        <fullName evidence="4">RGS domain-containing protein</fullName>
    </submittedName>
</protein>
<evidence type="ECO:0000256" key="1">
    <source>
        <dbReference type="SAM" id="MobiDB-lite"/>
    </source>
</evidence>
<dbReference type="SUPFAM" id="SSF54236">
    <property type="entry name" value="Ubiquitin-like"/>
    <property type="match status" value="1"/>
</dbReference>
<dbReference type="GO" id="GO:0005634">
    <property type="term" value="C:nucleus"/>
    <property type="evidence" value="ECO:0007669"/>
    <property type="project" value="TreeGrafter"/>
</dbReference>
<reference evidence="4" key="1">
    <citation type="submission" date="2022-11" db="UniProtKB">
        <authorList>
            <consortium name="WormBaseParasite"/>
        </authorList>
    </citation>
    <scope>IDENTIFICATION</scope>
</reference>
<dbReference type="GO" id="GO:0005096">
    <property type="term" value="F:GTPase activator activity"/>
    <property type="evidence" value="ECO:0007669"/>
    <property type="project" value="InterPro"/>
</dbReference>
<name>A0A914N2R8_MELIC</name>
<dbReference type="Gene3D" id="3.10.20.90">
    <property type="entry name" value="Phosphatidylinositol 3-kinase Catalytic Subunit, Chain A, domain 1"/>
    <property type="match status" value="1"/>
</dbReference>
<feature type="region of interest" description="Disordered" evidence="1">
    <location>
        <begin position="543"/>
        <end position="570"/>
    </location>
</feature>
<dbReference type="GO" id="GO:0005737">
    <property type="term" value="C:cytoplasm"/>
    <property type="evidence" value="ECO:0007669"/>
    <property type="project" value="TreeGrafter"/>
</dbReference>
<feature type="compositionally biased region" description="Polar residues" evidence="1">
    <location>
        <begin position="646"/>
        <end position="662"/>
    </location>
</feature>
<dbReference type="InterPro" id="IPR044926">
    <property type="entry name" value="RGS_subdomain_2"/>
</dbReference>
<dbReference type="SUPFAM" id="SSF48097">
    <property type="entry name" value="Regulator of G-protein signaling, RGS"/>
    <property type="match status" value="1"/>
</dbReference>
<feature type="compositionally biased region" description="Polar residues" evidence="1">
    <location>
        <begin position="833"/>
        <end position="845"/>
    </location>
</feature>
<feature type="compositionally biased region" description="Polar residues" evidence="1">
    <location>
        <begin position="128"/>
        <end position="144"/>
    </location>
</feature>
<feature type="region of interest" description="Disordered" evidence="1">
    <location>
        <begin position="61"/>
        <end position="80"/>
    </location>
</feature>
<dbReference type="PANTHER" id="PTHR45945:SF3">
    <property type="entry name" value="REGULATOR OF G-PROTEIN SIGNALING LOCO"/>
    <property type="match status" value="1"/>
</dbReference>
<dbReference type="PANTHER" id="PTHR45945">
    <property type="entry name" value="REGULATOR OF G-PROTEIN SIGNALING LOCO"/>
    <property type="match status" value="1"/>
</dbReference>
<dbReference type="InterPro" id="IPR029071">
    <property type="entry name" value="Ubiquitin-like_domsf"/>
</dbReference>
<keyword evidence="3" id="KW-1185">Reference proteome</keyword>
<dbReference type="GO" id="GO:0005886">
    <property type="term" value="C:plasma membrane"/>
    <property type="evidence" value="ECO:0007669"/>
    <property type="project" value="TreeGrafter"/>
</dbReference>
<feature type="domain" description="RGS" evidence="2">
    <location>
        <begin position="194"/>
        <end position="307"/>
    </location>
</feature>
<accession>A0A914N2R8</accession>
<feature type="region of interest" description="Disordered" evidence="1">
    <location>
        <begin position="783"/>
        <end position="806"/>
    </location>
</feature>
<dbReference type="InterPro" id="IPR036305">
    <property type="entry name" value="RGS_sf"/>
</dbReference>
<feature type="compositionally biased region" description="Low complexity" evidence="1">
    <location>
        <begin position="628"/>
        <end position="645"/>
    </location>
</feature>